<evidence type="ECO:0000259" key="1">
    <source>
        <dbReference type="Pfam" id="PF04438"/>
    </source>
</evidence>
<sequence>MGGSSWQCQVCNEAQSKYKCPCLIPYCSLPCYNLQESLRKPLR</sequence>
<keyword evidence="3" id="KW-1185">Reference proteome</keyword>
<gene>
    <name evidence="2" type="ORF">SLEP1_g714</name>
</gene>
<dbReference type="InterPro" id="IPR007529">
    <property type="entry name" value="Znf_HIT"/>
</dbReference>
<protein>
    <recommendedName>
        <fullName evidence="1">HIT-type domain-containing protein</fullName>
    </recommendedName>
</protein>
<reference evidence="2 3" key="1">
    <citation type="journal article" date="2021" name="Commun. Biol.">
        <title>The genome of Shorea leprosula (Dipterocarpaceae) highlights the ecological relevance of drought in aseasonal tropical rainforests.</title>
        <authorList>
            <person name="Ng K.K.S."/>
            <person name="Kobayashi M.J."/>
            <person name="Fawcett J.A."/>
            <person name="Hatakeyama M."/>
            <person name="Paape T."/>
            <person name="Ng C.H."/>
            <person name="Ang C.C."/>
            <person name="Tnah L.H."/>
            <person name="Lee C.T."/>
            <person name="Nishiyama T."/>
            <person name="Sese J."/>
            <person name="O'Brien M.J."/>
            <person name="Copetti D."/>
            <person name="Mohd Noor M.I."/>
            <person name="Ong R.C."/>
            <person name="Putra M."/>
            <person name="Sireger I.Z."/>
            <person name="Indrioko S."/>
            <person name="Kosugi Y."/>
            <person name="Izuno A."/>
            <person name="Isagi Y."/>
            <person name="Lee S.L."/>
            <person name="Shimizu K.K."/>
        </authorList>
    </citation>
    <scope>NUCLEOTIDE SEQUENCE [LARGE SCALE GENOMIC DNA]</scope>
    <source>
        <strain evidence="2">214</strain>
    </source>
</reference>
<dbReference type="SUPFAM" id="SSF144232">
    <property type="entry name" value="HIT/MYND zinc finger-like"/>
    <property type="match status" value="1"/>
</dbReference>
<dbReference type="AlphaFoldDB" id="A0AAV5HKV7"/>
<organism evidence="2 3">
    <name type="scientific">Rubroshorea leprosula</name>
    <dbReference type="NCBI Taxonomy" id="152421"/>
    <lineage>
        <taxon>Eukaryota</taxon>
        <taxon>Viridiplantae</taxon>
        <taxon>Streptophyta</taxon>
        <taxon>Embryophyta</taxon>
        <taxon>Tracheophyta</taxon>
        <taxon>Spermatophyta</taxon>
        <taxon>Magnoliopsida</taxon>
        <taxon>eudicotyledons</taxon>
        <taxon>Gunneridae</taxon>
        <taxon>Pentapetalae</taxon>
        <taxon>rosids</taxon>
        <taxon>malvids</taxon>
        <taxon>Malvales</taxon>
        <taxon>Dipterocarpaceae</taxon>
        <taxon>Rubroshorea</taxon>
    </lineage>
</organism>
<evidence type="ECO:0000313" key="3">
    <source>
        <dbReference type="Proteomes" id="UP001054252"/>
    </source>
</evidence>
<dbReference type="Gene3D" id="3.30.60.190">
    <property type="match status" value="1"/>
</dbReference>
<dbReference type="Pfam" id="PF04438">
    <property type="entry name" value="zf-HIT"/>
    <property type="match status" value="1"/>
</dbReference>
<name>A0AAV5HKV7_9ROSI</name>
<comment type="caution">
    <text evidence="2">The sequence shown here is derived from an EMBL/GenBank/DDBJ whole genome shotgun (WGS) entry which is preliminary data.</text>
</comment>
<dbReference type="EMBL" id="BPVZ01000001">
    <property type="protein sequence ID" value="GKU86151.1"/>
    <property type="molecule type" value="Genomic_DNA"/>
</dbReference>
<feature type="domain" description="HIT-type" evidence="1">
    <location>
        <begin position="8"/>
        <end position="33"/>
    </location>
</feature>
<proteinExistence type="predicted"/>
<evidence type="ECO:0000313" key="2">
    <source>
        <dbReference type="EMBL" id="GKU86151.1"/>
    </source>
</evidence>
<dbReference type="Proteomes" id="UP001054252">
    <property type="component" value="Unassembled WGS sequence"/>
</dbReference>
<accession>A0AAV5HKV7</accession>